<evidence type="ECO:0000313" key="1">
    <source>
        <dbReference type="EMBL" id="PIT60411.1"/>
    </source>
</evidence>
<protein>
    <submittedName>
        <fullName evidence="1">Uncharacterized protein</fullName>
    </submittedName>
</protein>
<gene>
    <name evidence="1" type="ORF">BHC57_04115</name>
</gene>
<name>A0A855FWK9_9NEIS</name>
<dbReference type="Proteomes" id="UP000230463">
    <property type="component" value="Unassembled WGS sequence"/>
</dbReference>
<accession>A0A855FWK9</accession>
<dbReference type="InterPro" id="IPR032869">
    <property type="entry name" value="WHH_dom_containing"/>
</dbReference>
<proteinExistence type="predicted"/>
<sequence>MLGGFNLYQYAPNGLTWIDPWGLALQGIDFTGSPDLYPVKEGQKNIVQITMQGTRSRDFAAAFKAAGIKKKDAEGYTWHHVDDFDPKTGKTTMQLIKTETHEAIRHKGSVSQFGAHSGTKYGSPQAVDYSYKQGWLTGRVPKRLKELISKFC</sequence>
<dbReference type="AlphaFoldDB" id="A0A855FWK9"/>
<evidence type="ECO:0000313" key="2">
    <source>
        <dbReference type="Proteomes" id="UP000230463"/>
    </source>
</evidence>
<dbReference type="Pfam" id="PF14414">
    <property type="entry name" value="WHH"/>
    <property type="match status" value="1"/>
</dbReference>
<dbReference type="EMBL" id="MEIU01000047">
    <property type="protein sequence ID" value="PIT60411.1"/>
    <property type="molecule type" value="Genomic_DNA"/>
</dbReference>
<reference evidence="1 2" key="1">
    <citation type="journal article" date="2017" name="MBio">
        <title>Type VI secretion-mediated competition in the bee gut microbiome.</title>
        <authorList>
            <person name="Steele M.I."/>
            <person name="Kwong W.K."/>
            <person name="Powell J.E."/>
            <person name="Whiteley M."/>
            <person name="Moran N.A."/>
        </authorList>
    </citation>
    <scope>NUCLEOTIDE SEQUENCE [LARGE SCALE GENOMIC DNA]</scope>
    <source>
        <strain evidence="1 2">HK3</strain>
    </source>
</reference>
<comment type="caution">
    <text evidence="1">The sequence shown here is derived from an EMBL/GenBank/DDBJ whole genome shotgun (WGS) entry which is preliminary data.</text>
</comment>
<organism evidence="1 2">
    <name type="scientific">Snodgrassella alvi</name>
    <dbReference type="NCBI Taxonomy" id="1196083"/>
    <lineage>
        <taxon>Bacteria</taxon>
        <taxon>Pseudomonadati</taxon>
        <taxon>Pseudomonadota</taxon>
        <taxon>Betaproteobacteria</taxon>
        <taxon>Neisseriales</taxon>
        <taxon>Neisseriaceae</taxon>
        <taxon>Snodgrassella</taxon>
    </lineage>
</organism>